<protein>
    <submittedName>
        <fullName evidence="1">Uncharacterized protein</fullName>
    </submittedName>
</protein>
<evidence type="ECO:0000313" key="2">
    <source>
        <dbReference type="Proteomes" id="UP001231915"/>
    </source>
</evidence>
<proteinExistence type="predicted"/>
<organism evidence="1 2">
    <name type="scientific">Pseudoalteromonas obscura</name>
    <dbReference type="NCBI Taxonomy" id="3048491"/>
    <lineage>
        <taxon>Bacteria</taxon>
        <taxon>Pseudomonadati</taxon>
        <taxon>Pseudomonadota</taxon>
        <taxon>Gammaproteobacteria</taxon>
        <taxon>Alteromonadales</taxon>
        <taxon>Pseudoalteromonadaceae</taxon>
        <taxon>Pseudoalteromonas</taxon>
    </lineage>
</organism>
<keyword evidence="2" id="KW-1185">Reference proteome</keyword>
<name>A0ABT7EI03_9GAMM</name>
<dbReference type="RefSeq" id="WP_284136683.1">
    <property type="nucleotide sequence ID" value="NZ_JASJUT010000002.1"/>
</dbReference>
<reference evidence="1 2" key="1">
    <citation type="submission" date="2023-05" db="EMBL/GenBank/DDBJ databases">
        <title>Pseudoalteromonas ardens sp. nov., Pseudoalteromonas obscura sp. nov., and Pseudoalteromonas umbrosa sp. nov., isolated from the coral Montipora capitata.</title>
        <authorList>
            <person name="Thomas E.M."/>
            <person name="Smith E.M."/>
            <person name="Papke E."/>
            <person name="Shlafstein M.D."/>
            <person name="Oline D.K."/>
            <person name="Videau P."/>
            <person name="Saw J.H."/>
            <person name="Strangman W.K."/>
            <person name="Ushijima B."/>
        </authorList>
    </citation>
    <scope>NUCLEOTIDE SEQUENCE [LARGE SCALE GENOMIC DNA]</scope>
    <source>
        <strain evidence="1 2">P94</strain>
    </source>
</reference>
<gene>
    <name evidence="1" type="ORF">QNM18_06165</name>
</gene>
<evidence type="ECO:0000313" key="1">
    <source>
        <dbReference type="EMBL" id="MDK2594654.1"/>
    </source>
</evidence>
<comment type="caution">
    <text evidence="1">The sequence shown here is derived from an EMBL/GenBank/DDBJ whole genome shotgun (WGS) entry which is preliminary data.</text>
</comment>
<dbReference type="EMBL" id="JASJUT010000002">
    <property type="protein sequence ID" value="MDK2594654.1"/>
    <property type="molecule type" value="Genomic_DNA"/>
</dbReference>
<dbReference type="Proteomes" id="UP001231915">
    <property type="component" value="Unassembled WGS sequence"/>
</dbReference>
<accession>A0ABT7EI03</accession>
<sequence>MSSLSKSVAELANSNANLGLKCSELTDDVNQLLLTVDSKVDTAFSKVNTEIKNTLEQTFYVNADPSIGSDSNEGASPQTPLKTVKAAVAKLVPGSFARIKLAANNVEHLSATVEVPDCSVIFSTYTQDDWQSIGLKMHFTGSIAFNTRGDNASVSLELFGEFQKTILMSGNRLFENLGKATYSLSSDSASFPVVVFYRNTTGQFFPYFVAANYAKYSKIGMLSMSNVTFASRVVNIAGEVVYEPMPHIRLDTPPVGGAVLAVFNNVDMHCEQLSNPGVELAAGSYLISKAAGLNHIAPPVTASAEA</sequence>